<dbReference type="Proteomes" id="UP001454036">
    <property type="component" value="Unassembled WGS sequence"/>
</dbReference>
<evidence type="ECO:0000313" key="1">
    <source>
        <dbReference type="EMBL" id="GAA0154126.1"/>
    </source>
</evidence>
<evidence type="ECO:0008006" key="3">
    <source>
        <dbReference type="Google" id="ProtNLM"/>
    </source>
</evidence>
<proteinExistence type="predicted"/>
<reference evidence="1 2" key="1">
    <citation type="submission" date="2024-01" db="EMBL/GenBank/DDBJ databases">
        <title>The complete chloroplast genome sequence of Lithospermum erythrorhizon: insights into the phylogenetic relationship among Boraginaceae species and the maternal lineages of purple gromwells.</title>
        <authorList>
            <person name="Okada T."/>
            <person name="Watanabe K."/>
        </authorList>
    </citation>
    <scope>NUCLEOTIDE SEQUENCE [LARGE SCALE GENOMIC DNA]</scope>
</reference>
<dbReference type="EMBL" id="BAABME010002323">
    <property type="protein sequence ID" value="GAA0154126.1"/>
    <property type="molecule type" value="Genomic_DNA"/>
</dbReference>
<evidence type="ECO:0000313" key="2">
    <source>
        <dbReference type="Proteomes" id="UP001454036"/>
    </source>
</evidence>
<organism evidence="1 2">
    <name type="scientific">Lithospermum erythrorhizon</name>
    <name type="common">Purple gromwell</name>
    <name type="synonym">Lithospermum officinale var. erythrorhizon</name>
    <dbReference type="NCBI Taxonomy" id="34254"/>
    <lineage>
        <taxon>Eukaryota</taxon>
        <taxon>Viridiplantae</taxon>
        <taxon>Streptophyta</taxon>
        <taxon>Embryophyta</taxon>
        <taxon>Tracheophyta</taxon>
        <taxon>Spermatophyta</taxon>
        <taxon>Magnoliopsida</taxon>
        <taxon>eudicotyledons</taxon>
        <taxon>Gunneridae</taxon>
        <taxon>Pentapetalae</taxon>
        <taxon>asterids</taxon>
        <taxon>lamiids</taxon>
        <taxon>Boraginales</taxon>
        <taxon>Boraginaceae</taxon>
        <taxon>Boraginoideae</taxon>
        <taxon>Lithospermeae</taxon>
        <taxon>Lithospermum</taxon>
    </lineage>
</organism>
<comment type="caution">
    <text evidence="1">The sequence shown here is derived from an EMBL/GenBank/DDBJ whole genome shotgun (WGS) entry which is preliminary data.</text>
</comment>
<sequence length="196" mass="22253">MICTCKTKRSRGGPQGNKIVSSDARSTNVHVIQDFKAGEIVKSKAELILRAPVQSVKANREFKVTHSDPKRWQRDIKVKAKEFLYGVTKAYTEIDFEKKIHQVRATKKNVYDYLIDVDPKKWALCYFPARRYSIMTTNIAESMNALLKEAREFPILGMLETIKKVIRMVPLSLIVGQTMANSCLNIVSSNLLSTPC</sequence>
<protein>
    <recommendedName>
        <fullName evidence="3">Transposase</fullName>
    </recommendedName>
</protein>
<accession>A0AAV3PSK1</accession>
<gene>
    <name evidence="1" type="ORF">LIER_12201</name>
</gene>
<dbReference type="AlphaFoldDB" id="A0AAV3PSK1"/>
<name>A0AAV3PSK1_LITER</name>
<keyword evidence="2" id="KW-1185">Reference proteome</keyword>